<proteinExistence type="inferred from homology"/>
<keyword evidence="7" id="KW-0503">Monooxygenase</keyword>
<organism evidence="9 10">
    <name type="scientific">Dactylonectria macrodidyma</name>
    <dbReference type="NCBI Taxonomy" id="307937"/>
    <lineage>
        <taxon>Eukaryota</taxon>
        <taxon>Fungi</taxon>
        <taxon>Dikarya</taxon>
        <taxon>Ascomycota</taxon>
        <taxon>Pezizomycotina</taxon>
        <taxon>Sordariomycetes</taxon>
        <taxon>Hypocreomycetidae</taxon>
        <taxon>Hypocreales</taxon>
        <taxon>Nectriaceae</taxon>
        <taxon>Dactylonectria</taxon>
    </lineage>
</organism>
<reference evidence="9" key="1">
    <citation type="journal article" date="2021" name="Nat. Commun.">
        <title>Genetic determinants of endophytism in the Arabidopsis root mycobiome.</title>
        <authorList>
            <person name="Mesny F."/>
            <person name="Miyauchi S."/>
            <person name="Thiergart T."/>
            <person name="Pickel B."/>
            <person name="Atanasova L."/>
            <person name="Karlsson M."/>
            <person name="Huettel B."/>
            <person name="Barry K.W."/>
            <person name="Haridas S."/>
            <person name="Chen C."/>
            <person name="Bauer D."/>
            <person name="Andreopoulos W."/>
            <person name="Pangilinan J."/>
            <person name="LaButti K."/>
            <person name="Riley R."/>
            <person name="Lipzen A."/>
            <person name="Clum A."/>
            <person name="Drula E."/>
            <person name="Henrissat B."/>
            <person name="Kohler A."/>
            <person name="Grigoriev I.V."/>
            <person name="Martin F.M."/>
            <person name="Hacquard S."/>
        </authorList>
    </citation>
    <scope>NUCLEOTIDE SEQUENCE</scope>
    <source>
        <strain evidence="9">MPI-CAGE-AT-0147</strain>
    </source>
</reference>
<comment type="similarity">
    <text evidence="2 7">Belongs to the cytochrome P450 family.</text>
</comment>
<protein>
    <submittedName>
        <fullName evidence="9">Cytochrome P450</fullName>
    </submittedName>
</protein>
<gene>
    <name evidence="9" type="ORF">EDB81DRAFT_901912</name>
</gene>
<dbReference type="GO" id="GO:0020037">
    <property type="term" value="F:heme binding"/>
    <property type="evidence" value="ECO:0007669"/>
    <property type="project" value="InterPro"/>
</dbReference>
<dbReference type="Pfam" id="PF00067">
    <property type="entry name" value="p450"/>
    <property type="match status" value="1"/>
</dbReference>
<dbReference type="GO" id="GO:0004497">
    <property type="term" value="F:monooxygenase activity"/>
    <property type="evidence" value="ECO:0007669"/>
    <property type="project" value="UniProtKB-KW"/>
</dbReference>
<evidence type="ECO:0000256" key="6">
    <source>
        <dbReference type="PIRSR" id="PIRSR602401-1"/>
    </source>
</evidence>
<evidence type="ECO:0000256" key="3">
    <source>
        <dbReference type="ARBA" id="ARBA00022617"/>
    </source>
</evidence>
<feature type="binding site" description="axial binding residue" evidence="6">
    <location>
        <position position="436"/>
    </location>
    <ligand>
        <name>heme</name>
        <dbReference type="ChEBI" id="CHEBI:30413"/>
    </ligand>
    <ligandPart>
        <name>Fe</name>
        <dbReference type="ChEBI" id="CHEBI:18248"/>
    </ligandPart>
</feature>
<dbReference type="GO" id="GO:0016705">
    <property type="term" value="F:oxidoreductase activity, acting on paired donors, with incorporation or reduction of molecular oxygen"/>
    <property type="evidence" value="ECO:0007669"/>
    <property type="project" value="InterPro"/>
</dbReference>
<accession>A0A9P9EBG4</accession>
<name>A0A9P9EBG4_9HYPO</name>
<dbReference type="InterPro" id="IPR017972">
    <property type="entry name" value="Cyt_P450_CS"/>
</dbReference>
<dbReference type="InterPro" id="IPR001128">
    <property type="entry name" value="Cyt_P450"/>
</dbReference>
<keyword evidence="4 6" id="KW-0479">Metal-binding</keyword>
<feature type="signal peptide" evidence="8">
    <location>
        <begin position="1"/>
        <end position="27"/>
    </location>
</feature>
<dbReference type="GO" id="GO:0005506">
    <property type="term" value="F:iron ion binding"/>
    <property type="evidence" value="ECO:0007669"/>
    <property type="project" value="InterPro"/>
</dbReference>
<evidence type="ECO:0000256" key="2">
    <source>
        <dbReference type="ARBA" id="ARBA00010617"/>
    </source>
</evidence>
<keyword evidence="5 6" id="KW-0408">Iron</keyword>
<dbReference type="InterPro" id="IPR036396">
    <property type="entry name" value="Cyt_P450_sf"/>
</dbReference>
<keyword evidence="8" id="KW-0732">Signal</keyword>
<dbReference type="InterPro" id="IPR002401">
    <property type="entry name" value="Cyt_P450_E_grp-I"/>
</dbReference>
<dbReference type="PRINTS" id="PR00385">
    <property type="entry name" value="P450"/>
</dbReference>
<comment type="cofactor">
    <cofactor evidence="1 6">
        <name>heme</name>
        <dbReference type="ChEBI" id="CHEBI:30413"/>
    </cofactor>
</comment>
<sequence length="494" mass="56352">MALIGGTNTTLLFVVLLVGWLVSLVSTALRPGLRNIPGPWLAKISQTWRLNLVWKGDAHNEYRRLHDTYGAVVRTAPNVVDISDPTASPFYQTMSVVHDNEIMNSMFTSVDPEEHKALKRPVSQKFSMTSIRTLEYLVDPCSEIFTEAMLDLQGQVVDLGEWVQWYAFDVIGAITFSRRFGFMEKRQDINHIIAGLETGLCYAGIVGQMPWLHRYLLGNLTVRGIFRKLGVRDPIHIVTEMVLDCIKEYDSQPPPTDRGDFLAYFRQEQKSTGNMMSRRDLMNHLTNNLLAGSDTTAISLRAVFYYVIRDERVYRTLQKEIDEADQAGKLSPVVNFTESLDLTYLQACIKEAMRMHPGVSYPLERVVPREGAQLCGQYLSPGTIVGINPAVIHRDRTIFGDDANVFRPERWLSNDQERIKLMDRHLLTFGAGTRTCIGKNISIMEVGKFVPQILRQFDLEWASNEPEWQVKTYWFAKQMGLLVRLNPRDRKAVS</sequence>
<dbReference type="OrthoDB" id="3934656at2759"/>
<comment type="caution">
    <text evidence="9">The sequence shown here is derived from an EMBL/GenBank/DDBJ whole genome shotgun (WGS) entry which is preliminary data.</text>
</comment>
<evidence type="ECO:0000256" key="5">
    <source>
        <dbReference type="ARBA" id="ARBA00023004"/>
    </source>
</evidence>
<dbReference type="AlphaFoldDB" id="A0A9P9EBG4"/>
<dbReference type="SUPFAM" id="SSF48264">
    <property type="entry name" value="Cytochrome P450"/>
    <property type="match status" value="1"/>
</dbReference>
<keyword evidence="3 6" id="KW-0349">Heme</keyword>
<evidence type="ECO:0000256" key="8">
    <source>
        <dbReference type="SAM" id="SignalP"/>
    </source>
</evidence>
<dbReference type="EMBL" id="JAGMUV010000013">
    <property type="protein sequence ID" value="KAH7136224.1"/>
    <property type="molecule type" value="Genomic_DNA"/>
</dbReference>
<dbReference type="PRINTS" id="PR00463">
    <property type="entry name" value="EP450I"/>
</dbReference>
<dbReference type="Gene3D" id="1.10.630.10">
    <property type="entry name" value="Cytochrome P450"/>
    <property type="match status" value="1"/>
</dbReference>
<evidence type="ECO:0000256" key="1">
    <source>
        <dbReference type="ARBA" id="ARBA00001971"/>
    </source>
</evidence>
<dbReference type="PANTHER" id="PTHR24305:SF232">
    <property type="entry name" value="P450, PUTATIVE (EUROFUNG)-RELATED"/>
    <property type="match status" value="1"/>
</dbReference>
<dbReference type="InterPro" id="IPR050121">
    <property type="entry name" value="Cytochrome_P450_monoxygenase"/>
</dbReference>
<dbReference type="CDD" id="cd11060">
    <property type="entry name" value="CYP57A1-like"/>
    <property type="match status" value="1"/>
</dbReference>
<evidence type="ECO:0000256" key="4">
    <source>
        <dbReference type="ARBA" id="ARBA00022723"/>
    </source>
</evidence>
<evidence type="ECO:0000256" key="7">
    <source>
        <dbReference type="RuleBase" id="RU000461"/>
    </source>
</evidence>
<feature type="chain" id="PRO_5040388674" evidence="8">
    <location>
        <begin position="28"/>
        <end position="494"/>
    </location>
</feature>
<dbReference type="Proteomes" id="UP000738349">
    <property type="component" value="Unassembled WGS sequence"/>
</dbReference>
<keyword evidence="7" id="KW-0560">Oxidoreductase</keyword>
<evidence type="ECO:0000313" key="9">
    <source>
        <dbReference type="EMBL" id="KAH7136224.1"/>
    </source>
</evidence>
<dbReference type="PANTHER" id="PTHR24305">
    <property type="entry name" value="CYTOCHROME P450"/>
    <property type="match status" value="1"/>
</dbReference>
<dbReference type="PROSITE" id="PS00086">
    <property type="entry name" value="CYTOCHROME_P450"/>
    <property type="match status" value="1"/>
</dbReference>
<evidence type="ECO:0000313" key="10">
    <source>
        <dbReference type="Proteomes" id="UP000738349"/>
    </source>
</evidence>
<keyword evidence="10" id="KW-1185">Reference proteome</keyword>